<dbReference type="Gene3D" id="3.40.50.720">
    <property type="entry name" value="NAD(P)-binding Rossmann-like Domain"/>
    <property type="match status" value="1"/>
</dbReference>
<dbReference type="PANTHER" id="PTHR24321">
    <property type="entry name" value="DEHYDROGENASES, SHORT CHAIN"/>
    <property type="match status" value="1"/>
</dbReference>
<evidence type="ECO:0000259" key="4">
    <source>
        <dbReference type="SMART" id="SM00822"/>
    </source>
</evidence>
<keyword evidence="2 5" id="KW-0560">Oxidoreductase</keyword>
<evidence type="ECO:0000256" key="3">
    <source>
        <dbReference type="SAM" id="MobiDB-lite"/>
    </source>
</evidence>
<dbReference type="Pfam" id="PF13561">
    <property type="entry name" value="adh_short_C2"/>
    <property type="match status" value="1"/>
</dbReference>
<dbReference type="InterPro" id="IPR020904">
    <property type="entry name" value="Sc_DH/Rdtase_CS"/>
</dbReference>
<feature type="compositionally biased region" description="Basic and acidic residues" evidence="3">
    <location>
        <begin position="198"/>
        <end position="212"/>
    </location>
</feature>
<keyword evidence="6" id="KW-1185">Reference proteome</keyword>
<dbReference type="PRINTS" id="PR00080">
    <property type="entry name" value="SDRFAMILY"/>
</dbReference>
<dbReference type="eggNOG" id="COG1028">
    <property type="taxonomic scope" value="Bacteria"/>
</dbReference>
<evidence type="ECO:0000313" key="6">
    <source>
        <dbReference type="Proteomes" id="UP000004699"/>
    </source>
</evidence>
<name>B8KS27_9GAMM</name>
<dbReference type="RefSeq" id="WP_009020038.1">
    <property type="nucleotide sequence ID" value="NZ_DS999411.1"/>
</dbReference>
<proteinExistence type="inferred from homology"/>
<dbReference type="InterPro" id="IPR057326">
    <property type="entry name" value="KR_dom"/>
</dbReference>
<sequence length="264" mass="27962">MDRVKGKVAIVTGAAGGLGEAITRMLLAEGARVAATDLEVSKLDQQFDEAADTLLKLSHDVTDEASWQAVVEKTVATFGQLDVLVNNAGIVVAGSVEETSLADFRRVQQVHSEGTFLGCKYGLPAMRNTGSGSGSIINMSSVTAIGGFPYVFAYSAAKGAIRSMTKSIAAGTSAAGEPIRCNSIHPGRIETAMVRGLREERERRSGEQEVERGNPSGHPDDIAYMVLYLASDESVLMNGSEIVIDNGATITDGSVKQRVVRDRQ</sequence>
<dbReference type="HOGENOM" id="CLU_010194_1_0_6"/>
<accession>B8KS27</accession>
<dbReference type="EMBL" id="DS999411">
    <property type="protein sequence ID" value="EED35292.1"/>
    <property type="molecule type" value="Genomic_DNA"/>
</dbReference>
<dbReference type="FunFam" id="3.40.50.720:FF:000084">
    <property type="entry name" value="Short-chain dehydrogenase reductase"/>
    <property type="match status" value="1"/>
</dbReference>
<gene>
    <name evidence="5" type="ORF">NOR51B_1237</name>
</gene>
<dbReference type="GO" id="GO:0016491">
    <property type="term" value="F:oxidoreductase activity"/>
    <property type="evidence" value="ECO:0007669"/>
    <property type="project" value="UniProtKB-KW"/>
</dbReference>
<protein>
    <submittedName>
        <fullName evidence="5">3-beta-hydroxysteroid dehydrogenase</fullName>
        <ecNumber evidence="5">1.1.1.51</ecNumber>
    </submittedName>
</protein>
<dbReference type="PRINTS" id="PR00081">
    <property type="entry name" value="GDHRDH"/>
</dbReference>
<evidence type="ECO:0000313" key="5">
    <source>
        <dbReference type="EMBL" id="EED35292.1"/>
    </source>
</evidence>
<reference evidence="6" key="1">
    <citation type="journal article" date="2013" name="BMC Microbiol.">
        <title>Taxonomy and evolution of bacteriochlorophyll a-containing members of the OM60/NOR5 clade of marine gammaproteobacteria: description of Luminiphilus syltensis gen. nov., sp. nov., reclassification of Haliea rubra as Pseudohaliea rubra gen. nov., comb. nov., and emendation of Chromatocurvus halotolerans.</title>
        <authorList>
            <person name="Spring S."/>
            <person name="Riedel T."/>
            <person name="Sproer C."/>
            <person name="Yan S."/>
            <person name="Harder J."/>
            <person name="Fuchs B.M."/>
        </authorList>
    </citation>
    <scope>NUCLEOTIDE SEQUENCE [LARGE SCALE GENOMIC DNA]</scope>
    <source>
        <strain evidence="6">NOR51-B</strain>
    </source>
</reference>
<dbReference type="OrthoDB" id="9787298at2"/>
<dbReference type="Proteomes" id="UP000004699">
    <property type="component" value="Unassembled WGS sequence"/>
</dbReference>
<organism evidence="5 6">
    <name type="scientific">Luminiphilus syltensis NOR5-1B</name>
    <dbReference type="NCBI Taxonomy" id="565045"/>
    <lineage>
        <taxon>Bacteria</taxon>
        <taxon>Pseudomonadati</taxon>
        <taxon>Pseudomonadota</taxon>
        <taxon>Gammaproteobacteria</taxon>
        <taxon>Cellvibrionales</taxon>
        <taxon>Halieaceae</taxon>
        <taxon>Luminiphilus</taxon>
    </lineage>
</organism>
<dbReference type="STRING" id="565045.NOR51B_1237"/>
<evidence type="ECO:0000256" key="1">
    <source>
        <dbReference type="ARBA" id="ARBA00006484"/>
    </source>
</evidence>
<dbReference type="EC" id="1.1.1.51" evidence="5"/>
<evidence type="ECO:0000256" key="2">
    <source>
        <dbReference type="ARBA" id="ARBA00023002"/>
    </source>
</evidence>
<dbReference type="InterPro" id="IPR002347">
    <property type="entry name" value="SDR_fam"/>
</dbReference>
<dbReference type="PANTHER" id="PTHR24321:SF15">
    <property type="entry name" value="OXIDOREDUCTASE UCPA"/>
    <property type="match status" value="1"/>
</dbReference>
<dbReference type="SUPFAM" id="SSF51735">
    <property type="entry name" value="NAD(P)-binding Rossmann-fold domains"/>
    <property type="match status" value="1"/>
</dbReference>
<feature type="region of interest" description="Disordered" evidence="3">
    <location>
        <begin position="198"/>
        <end position="218"/>
    </location>
</feature>
<dbReference type="SMART" id="SM00822">
    <property type="entry name" value="PKS_KR"/>
    <property type="match status" value="1"/>
</dbReference>
<dbReference type="InterPro" id="IPR036291">
    <property type="entry name" value="NAD(P)-bd_dom_sf"/>
</dbReference>
<dbReference type="AlphaFoldDB" id="B8KS27"/>
<feature type="domain" description="Ketoreductase" evidence="4">
    <location>
        <begin position="7"/>
        <end position="192"/>
    </location>
</feature>
<dbReference type="PROSITE" id="PS00061">
    <property type="entry name" value="ADH_SHORT"/>
    <property type="match status" value="1"/>
</dbReference>
<comment type="similarity">
    <text evidence="1">Belongs to the short-chain dehydrogenases/reductases (SDR) family.</text>
</comment>